<gene>
    <name evidence="1" type="ORF">SAMN05216522_10516</name>
</gene>
<organism evidence="1 2">
    <name type="scientific">Rosenbergiella nectarea</name>
    <dbReference type="NCBI Taxonomy" id="988801"/>
    <lineage>
        <taxon>Bacteria</taxon>
        <taxon>Pseudomonadati</taxon>
        <taxon>Pseudomonadota</taxon>
        <taxon>Gammaproteobacteria</taxon>
        <taxon>Enterobacterales</taxon>
        <taxon>Erwiniaceae</taxon>
        <taxon>Rosenbergiella</taxon>
    </lineage>
</organism>
<reference evidence="2" key="1">
    <citation type="submission" date="2016-10" db="EMBL/GenBank/DDBJ databases">
        <authorList>
            <person name="Varghese N."/>
            <person name="Submissions S."/>
        </authorList>
    </citation>
    <scope>NUCLEOTIDE SEQUENCE [LARGE SCALE GENOMIC DNA]</scope>
    <source>
        <strain evidence="2">8N4</strain>
    </source>
</reference>
<proteinExistence type="predicted"/>
<dbReference type="EMBL" id="FOGC01000005">
    <property type="protein sequence ID" value="SEQ64570.1"/>
    <property type="molecule type" value="Genomic_DNA"/>
</dbReference>
<dbReference type="AlphaFoldDB" id="A0A1H9HQF1"/>
<dbReference type="STRING" id="988801.SAMN05216522_10516"/>
<dbReference type="Proteomes" id="UP000242515">
    <property type="component" value="Unassembled WGS sequence"/>
</dbReference>
<keyword evidence="2" id="KW-1185">Reference proteome</keyword>
<name>A0A1H9HQF1_9GAMM</name>
<protein>
    <submittedName>
        <fullName evidence="1">Uncharacterized protein</fullName>
    </submittedName>
</protein>
<dbReference type="OrthoDB" id="6623586at2"/>
<sequence length="151" mass="16925">MAMQFIEFQAGERNYSAAAMDAFTIALMWPKIIKKFGKGVGQQTDIAEVISALDEQALKDIIFPMLQKSVVTCTTESKKLSSQSDFNSLFSHENLFEFYQVVWEVVKINFGPLLNGLLAQFGLSLSDLQQKMTQKVDELKEKNQKASSATT</sequence>
<evidence type="ECO:0000313" key="1">
    <source>
        <dbReference type="EMBL" id="SEQ64570.1"/>
    </source>
</evidence>
<dbReference type="InterPro" id="IPR049156">
    <property type="entry name" value="Phage_chap_TAC_15-like"/>
</dbReference>
<dbReference type="Pfam" id="PF21822">
    <property type="entry name" value="Phage_TAC_15"/>
    <property type="match status" value="1"/>
</dbReference>
<dbReference type="RefSeq" id="WP_092674842.1">
    <property type="nucleotide sequence ID" value="NZ_FOGC01000005.1"/>
</dbReference>
<accession>A0A1H9HQF1</accession>
<evidence type="ECO:0000313" key="2">
    <source>
        <dbReference type="Proteomes" id="UP000242515"/>
    </source>
</evidence>